<accession>A0A1J1IAP6</accession>
<organism evidence="1 2">
    <name type="scientific">Clunio marinus</name>
    <dbReference type="NCBI Taxonomy" id="568069"/>
    <lineage>
        <taxon>Eukaryota</taxon>
        <taxon>Metazoa</taxon>
        <taxon>Ecdysozoa</taxon>
        <taxon>Arthropoda</taxon>
        <taxon>Hexapoda</taxon>
        <taxon>Insecta</taxon>
        <taxon>Pterygota</taxon>
        <taxon>Neoptera</taxon>
        <taxon>Endopterygota</taxon>
        <taxon>Diptera</taxon>
        <taxon>Nematocera</taxon>
        <taxon>Chironomoidea</taxon>
        <taxon>Chironomidae</taxon>
        <taxon>Clunio</taxon>
    </lineage>
</organism>
<reference evidence="1 2" key="1">
    <citation type="submission" date="2015-04" db="EMBL/GenBank/DDBJ databases">
        <authorList>
            <person name="Syromyatnikov M.Y."/>
            <person name="Popov V.N."/>
        </authorList>
    </citation>
    <scope>NUCLEOTIDE SEQUENCE [LARGE SCALE GENOMIC DNA]</scope>
</reference>
<gene>
    <name evidence="1" type="ORF">CLUMA_CG008974</name>
</gene>
<evidence type="ECO:0000313" key="2">
    <source>
        <dbReference type="Proteomes" id="UP000183832"/>
    </source>
</evidence>
<dbReference type="EMBL" id="CVRI01000042">
    <property type="protein sequence ID" value="CRK95505.1"/>
    <property type="molecule type" value="Genomic_DNA"/>
</dbReference>
<evidence type="ECO:0000313" key="1">
    <source>
        <dbReference type="EMBL" id="CRK95505.1"/>
    </source>
</evidence>
<dbReference type="Proteomes" id="UP000183832">
    <property type="component" value="Unassembled WGS sequence"/>
</dbReference>
<proteinExistence type="predicted"/>
<keyword evidence="2" id="KW-1185">Reference proteome</keyword>
<dbReference type="AlphaFoldDB" id="A0A1J1IAP6"/>
<name>A0A1J1IAP6_9DIPT</name>
<sequence>MSTSLKCKPQHIYLFTMCLDVDGLNNQHSSVIHEEMCEEVKFLFIFNDDHIKVPVSFQTNTKYNYYETTSTSTWIPSIEVETETQKILSHP</sequence>
<protein>
    <submittedName>
        <fullName evidence="1">CLUMA_CG008974, isoform A</fullName>
    </submittedName>
</protein>